<dbReference type="STRING" id="1860122.A9404_07700"/>
<protein>
    <submittedName>
        <fullName evidence="3">MBL fold metallo-hydrolase</fullName>
    </submittedName>
</protein>
<dbReference type="AlphaFoldDB" id="A0A191ZHF4"/>
<evidence type="ECO:0000259" key="2">
    <source>
        <dbReference type="SMART" id="SM00849"/>
    </source>
</evidence>
<dbReference type="GO" id="GO:0070813">
    <property type="term" value="P:hydrogen sulfide metabolic process"/>
    <property type="evidence" value="ECO:0007669"/>
    <property type="project" value="TreeGrafter"/>
</dbReference>
<dbReference type="PANTHER" id="PTHR43084:SF1">
    <property type="entry name" value="PERSULFIDE DIOXYGENASE ETHE1, MITOCHONDRIAL"/>
    <property type="match status" value="1"/>
</dbReference>
<reference evidence="3 4" key="1">
    <citation type="submission" date="2016-06" db="EMBL/GenBank/DDBJ databases">
        <title>Insight into the functional genes involving in sulfur oxidation in Pearl River water.</title>
        <authorList>
            <person name="Luo J."/>
            <person name="Tan X."/>
            <person name="Lin W."/>
        </authorList>
    </citation>
    <scope>NUCLEOTIDE SEQUENCE [LARGE SCALE GENOMIC DNA]</scope>
    <source>
        <strain evidence="3 4">LS2</strain>
    </source>
</reference>
<dbReference type="RefSeq" id="WP_066099833.1">
    <property type="nucleotide sequence ID" value="NZ_CP016027.1"/>
</dbReference>
<dbReference type="SUPFAM" id="SSF56281">
    <property type="entry name" value="Metallo-hydrolase/oxidoreductase"/>
    <property type="match status" value="1"/>
</dbReference>
<dbReference type="Gene3D" id="3.60.15.10">
    <property type="entry name" value="Ribonuclease Z/Hydroxyacylglutathione hydrolase-like"/>
    <property type="match status" value="1"/>
</dbReference>
<dbReference type="CDD" id="cd07724">
    <property type="entry name" value="POD-like_MBL-fold"/>
    <property type="match status" value="1"/>
</dbReference>
<proteinExistence type="predicted"/>
<dbReference type="PANTHER" id="PTHR43084">
    <property type="entry name" value="PERSULFIDE DIOXYGENASE ETHE1"/>
    <property type="match status" value="1"/>
</dbReference>
<dbReference type="InterPro" id="IPR051682">
    <property type="entry name" value="Mito_Persulfide_Diox"/>
</dbReference>
<dbReference type="InterPro" id="IPR044528">
    <property type="entry name" value="POD-like_MBL-fold"/>
</dbReference>
<name>A0A191ZHF4_9GAMM</name>
<dbReference type="InterPro" id="IPR036866">
    <property type="entry name" value="RibonucZ/Hydroxyglut_hydro"/>
</dbReference>
<dbReference type="GO" id="GO:0046872">
    <property type="term" value="F:metal ion binding"/>
    <property type="evidence" value="ECO:0007669"/>
    <property type="project" value="UniProtKB-KW"/>
</dbReference>
<sequence>MFLEQIACDKSSLAYLFGCAGQGLAIAVDVHAGDEDRFVAMAEARGVTIHYVIDTHIHADHVSGGRRLAARTGAQYALHESDRGLPFDFLPLAHGQILKVGNVSAQVLHTPGHTEDHICLLVTDHARCEEPWFALTGHALFVGSVGRPDLHGRAEEMASQLYDSLFDRLLTLPDHLEILPGAQAGSVCGGGISGKPCSTIGFEKRHNPTLGKSRSAFVEEVSRAVLPPVEEMQAIVHANTTR</sequence>
<keyword evidence="3" id="KW-0378">Hydrolase</keyword>
<evidence type="ECO:0000313" key="4">
    <source>
        <dbReference type="Proteomes" id="UP000078596"/>
    </source>
</evidence>
<keyword evidence="1" id="KW-0479">Metal-binding</keyword>
<dbReference type="GO" id="GO:0006749">
    <property type="term" value="P:glutathione metabolic process"/>
    <property type="evidence" value="ECO:0007669"/>
    <property type="project" value="InterPro"/>
</dbReference>
<dbReference type="KEGG" id="haz:A9404_07700"/>
<dbReference type="OrthoDB" id="9784009at2"/>
<feature type="domain" description="Metallo-beta-lactamase" evidence="2">
    <location>
        <begin position="11"/>
        <end position="175"/>
    </location>
</feature>
<gene>
    <name evidence="3" type="ORF">A9404_07700</name>
</gene>
<dbReference type="GO" id="GO:0016787">
    <property type="term" value="F:hydrolase activity"/>
    <property type="evidence" value="ECO:0007669"/>
    <property type="project" value="UniProtKB-KW"/>
</dbReference>
<dbReference type="EMBL" id="CP016027">
    <property type="protein sequence ID" value="ANJ67283.1"/>
    <property type="molecule type" value="Genomic_DNA"/>
</dbReference>
<keyword evidence="4" id="KW-1185">Reference proteome</keyword>
<accession>A0A191ZHF4</accession>
<dbReference type="SMART" id="SM00849">
    <property type="entry name" value="Lactamase_B"/>
    <property type="match status" value="1"/>
</dbReference>
<dbReference type="GO" id="GO:0050313">
    <property type="term" value="F:sulfur dioxygenase activity"/>
    <property type="evidence" value="ECO:0007669"/>
    <property type="project" value="InterPro"/>
</dbReference>
<evidence type="ECO:0000313" key="3">
    <source>
        <dbReference type="EMBL" id="ANJ67283.1"/>
    </source>
</evidence>
<organism evidence="3 4">
    <name type="scientific">Halothiobacillus diazotrophicus</name>
    <dbReference type="NCBI Taxonomy" id="1860122"/>
    <lineage>
        <taxon>Bacteria</taxon>
        <taxon>Pseudomonadati</taxon>
        <taxon>Pseudomonadota</taxon>
        <taxon>Gammaproteobacteria</taxon>
        <taxon>Chromatiales</taxon>
        <taxon>Halothiobacillaceae</taxon>
        <taxon>Halothiobacillus</taxon>
    </lineage>
</organism>
<evidence type="ECO:0000256" key="1">
    <source>
        <dbReference type="ARBA" id="ARBA00022723"/>
    </source>
</evidence>
<dbReference type="Proteomes" id="UP000078596">
    <property type="component" value="Chromosome"/>
</dbReference>
<dbReference type="InterPro" id="IPR001279">
    <property type="entry name" value="Metallo-B-lactamas"/>
</dbReference>
<dbReference type="Pfam" id="PF00753">
    <property type="entry name" value="Lactamase_B"/>
    <property type="match status" value="1"/>
</dbReference>